<evidence type="ECO:0000313" key="1">
    <source>
        <dbReference type="EMBL" id="MET3560553.1"/>
    </source>
</evidence>
<keyword evidence="2" id="KW-1185">Reference proteome</keyword>
<dbReference type="RefSeq" id="WP_354187024.1">
    <property type="nucleotide sequence ID" value="NZ_JBEPLT010000013.1"/>
</dbReference>
<sequence length="212" mass="25313">MEYIKKLASMEIYCSDISRNTEYEEIKKILEFPYHMVIDYEPLLICKKILLSLLYDISDTYKIARETFIHYKRLLETVTEGYIALNENFFTQDMEWKLNQYKEKDKELINKKDSYNLQNSEDIPTFEKAHKIGAIENIKSSSKKCHNKLIYWDSLIGTGKLQVIFGYKKMKALENAINEEYKQLNIEMQETVFENKGFNYNKSYAHLIQYLL</sequence>
<proteinExistence type="predicted"/>
<name>A0ABV2FPY6_9HYPH</name>
<protein>
    <submittedName>
        <fullName evidence="1">Uncharacterized protein</fullName>
    </submittedName>
</protein>
<gene>
    <name evidence="1" type="ORF">ABID39_001255</name>
</gene>
<comment type="caution">
    <text evidence="1">The sequence shown here is derived from an EMBL/GenBank/DDBJ whole genome shotgun (WGS) entry which is preliminary data.</text>
</comment>
<organism evidence="1 2">
    <name type="scientific">Bartonella japonica</name>
    <dbReference type="NCBI Taxonomy" id="357761"/>
    <lineage>
        <taxon>Bacteria</taxon>
        <taxon>Pseudomonadati</taxon>
        <taxon>Pseudomonadota</taxon>
        <taxon>Alphaproteobacteria</taxon>
        <taxon>Hyphomicrobiales</taxon>
        <taxon>Bartonellaceae</taxon>
        <taxon>Bartonella</taxon>
    </lineage>
</organism>
<reference evidence="1 2" key="1">
    <citation type="submission" date="2024-06" db="EMBL/GenBank/DDBJ databases">
        <title>Genomic Encyclopedia of Type Strains, Phase IV (KMG-IV): sequencing the most valuable type-strain genomes for metagenomic binning, comparative biology and taxonomic classification.</title>
        <authorList>
            <person name="Goeker M."/>
        </authorList>
    </citation>
    <scope>NUCLEOTIDE SEQUENCE [LARGE SCALE GENOMIC DNA]</scope>
    <source>
        <strain evidence="1 2">DSM 23650</strain>
    </source>
</reference>
<accession>A0ABV2FPY6</accession>
<dbReference type="EMBL" id="JBEPLT010000013">
    <property type="protein sequence ID" value="MET3560553.1"/>
    <property type="molecule type" value="Genomic_DNA"/>
</dbReference>
<dbReference type="Proteomes" id="UP001549112">
    <property type="component" value="Unassembled WGS sequence"/>
</dbReference>
<evidence type="ECO:0000313" key="2">
    <source>
        <dbReference type="Proteomes" id="UP001549112"/>
    </source>
</evidence>